<protein>
    <recommendedName>
        <fullName evidence="3">F-box domain-containing protein</fullName>
    </recommendedName>
</protein>
<reference evidence="1 2" key="1">
    <citation type="submission" date="2016-07" db="EMBL/GenBank/DDBJ databases">
        <title>Draft genome of the white-rot fungus Obba rivulosa 3A-2.</title>
        <authorList>
            <consortium name="DOE Joint Genome Institute"/>
            <person name="Miettinen O."/>
            <person name="Riley R."/>
            <person name="Acob R."/>
            <person name="Barry K."/>
            <person name="Cullen D."/>
            <person name="De Vries R."/>
            <person name="Hainaut M."/>
            <person name="Hatakka A."/>
            <person name="Henrissat B."/>
            <person name="Hilden K."/>
            <person name="Kuo R."/>
            <person name="Labutti K."/>
            <person name="Lipzen A."/>
            <person name="Makela M.R."/>
            <person name="Sandor L."/>
            <person name="Spatafora J.W."/>
            <person name="Grigoriev I.V."/>
            <person name="Hibbett D.S."/>
        </authorList>
    </citation>
    <scope>NUCLEOTIDE SEQUENCE [LARGE SCALE GENOMIC DNA]</scope>
    <source>
        <strain evidence="1 2">3A-2</strain>
    </source>
</reference>
<dbReference type="EMBL" id="KV722617">
    <property type="protein sequence ID" value="OCH84982.1"/>
    <property type="molecule type" value="Genomic_DNA"/>
</dbReference>
<evidence type="ECO:0000313" key="1">
    <source>
        <dbReference type="EMBL" id="OCH84982.1"/>
    </source>
</evidence>
<proteinExistence type="predicted"/>
<dbReference type="AlphaFoldDB" id="A0A8E2AQQ5"/>
<evidence type="ECO:0008006" key="3">
    <source>
        <dbReference type="Google" id="ProtNLM"/>
    </source>
</evidence>
<dbReference type="Proteomes" id="UP000250043">
    <property type="component" value="Unassembled WGS sequence"/>
</dbReference>
<organism evidence="1 2">
    <name type="scientific">Obba rivulosa</name>
    <dbReference type="NCBI Taxonomy" id="1052685"/>
    <lineage>
        <taxon>Eukaryota</taxon>
        <taxon>Fungi</taxon>
        <taxon>Dikarya</taxon>
        <taxon>Basidiomycota</taxon>
        <taxon>Agaricomycotina</taxon>
        <taxon>Agaricomycetes</taxon>
        <taxon>Polyporales</taxon>
        <taxon>Gelatoporiaceae</taxon>
        <taxon>Obba</taxon>
    </lineage>
</organism>
<evidence type="ECO:0000313" key="2">
    <source>
        <dbReference type="Proteomes" id="UP000250043"/>
    </source>
</evidence>
<accession>A0A8E2AQQ5</accession>
<dbReference type="OrthoDB" id="2734540at2759"/>
<sequence>MLDSKQASLSPSPKRQLRSIISLARDEQTMARLNLDVYDCIMSFLEPDELTTMMRTCRALHSVGIKYLVNHPYPFNDSDVLKSYCRFVFGDAPRRGAALRAISLNLLHIHYPSLPDASQTIRVILELLSQAPNIQRTQIAIPSPVLDLYPQLLRAPSLTRSLKSLGIINCSMVHAELIRELQSPLEEVYLRFRPGSQEHPRTVIWLLGKFCSTLQNIDIEGFPFGDEDSTLFPHVRILAVSVSDASHSIGVLYRLFPGVTDVEFIPFGLPTPSQLLDQYRSRNTRCSLTGRWLHLQRLSGSIEDIYTMALTCRIDHLSISADFQDAQKLCTVTTDARPHRLTVELNARLDSLVFNLPSQTSLNLRLRSTRTPMTGQPA</sequence>
<keyword evidence="2" id="KW-1185">Reference proteome</keyword>
<name>A0A8E2AQQ5_9APHY</name>
<gene>
    <name evidence="1" type="ORF">OBBRIDRAFT_348218</name>
</gene>